<dbReference type="Pfam" id="PF00392">
    <property type="entry name" value="GntR"/>
    <property type="match status" value="1"/>
</dbReference>
<keyword evidence="3" id="KW-0804">Transcription</keyword>
<dbReference type="SUPFAM" id="SSF46785">
    <property type="entry name" value="Winged helix' DNA-binding domain"/>
    <property type="match status" value="1"/>
</dbReference>
<reference evidence="5 6" key="1">
    <citation type="submission" date="2016-10" db="EMBL/GenBank/DDBJ databases">
        <authorList>
            <person name="de Groot N.N."/>
        </authorList>
    </citation>
    <scope>NUCLEOTIDE SEQUENCE [LARGE SCALE GENOMIC DNA]</scope>
    <source>
        <strain evidence="5 6">DSM 22788</strain>
    </source>
</reference>
<dbReference type="InterPro" id="IPR036388">
    <property type="entry name" value="WH-like_DNA-bd_sf"/>
</dbReference>
<evidence type="ECO:0000256" key="2">
    <source>
        <dbReference type="ARBA" id="ARBA00023125"/>
    </source>
</evidence>
<feature type="domain" description="HTH gntR-type" evidence="4">
    <location>
        <begin position="30"/>
        <end position="97"/>
    </location>
</feature>
<proteinExistence type="predicted"/>
<dbReference type="PROSITE" id="PS50949">
    <property type="entry name" value="HTH_GNTR"/>
    <property type="match status" value="1"/>
</dbReference>
<dbReference type="SMART" id="SM00345">
    <property type="entry name" value="HTH_GNTR"/>
    <property type="match status" value="1"/>
</dbReference>
<dbReference type="PANTHER" id="PTHR43537:SF24">
    <property type="entry name" value="GLUCONATE OPERON TRANSCRIPTIONAL REPRESSOR"/>
    <property type="match status" value="1"/>
</dbReference>
<dbReference type="AlphaFoldDB" id="A0A1H0XYR9"/>
<dbReference type="InterPro" id="IPR036390">
    <property type="entry name" value="WH_DNA-bd_sf"/>
</dbReference>
<protein>
    <submittedName>
        <fullName evidence="5">DNA-binding transcriptional regulator, GntR family</fullName>
    </submittedName>
</protein>
<dbReference type="OrthoDB" id="7989071at2"/>
<dbReference type="RefSeq" id="WP_010155899.1">
    <property type="nucleotide sequence ID" value="NZ_FNKB01000001.1"/>
</dbReference>
<dbReference type="InterPro" id="IPR008920">
    <property type="entry name" value="TF_FadR/GntR_C"/>
</dbReference>
<dbReference type="eggNOG" id="COG1802">
    <property type="taxonomic scope" value="Bacteria"/>
</dbReference>
<dbReference type="GO" id="GO:0003677">
    <property type="term" value="F:DNA binding"/>
    <property type="evidence" value="ECO:0007669"/>
    <property type="project" value="UniProtKB-KW"/>
</dbReference>
<dbReference type="SUPFAM" id="SSF48008">
    <property type="entry name" value="GntR ligand-binding domain-like"/>
    <property type="match status" value="1"/>
</dbReference>
<evidence type="ECO:0000256" key="3">
    <source>
        <dbReference type="ARBA" id="ARBA00023163"/>
    </source>
</evidence>
<dbReference type="Pfam" id="PF07729">
    <property type="entry name" value="FCD"/>
    <property type="match status" value="1"/>
</dbReference>
<evidence type="ECO:0000313" key="5">
    <source>
        <dbReference type="EMBL" id="SDQ08033.1"/>
    </source>
</evidence>
<dbReference type="PANTHER" id="PTHR43537">
    <property type="entry name" value="TRANSCRIPTIONAL REGULATOR, GNTR FAMILY"/>
    <property type="match status" value="1"/>
</dbReference>
<dbReference type="STRING" id="1079994.SAMN04488565_0341"/>
<dbReference type="EMBL" id="FNKB01000001">
    <property type="protein sequence ID" value="SDQ08033.1"/>
    <property type="molecule type" value="Genomic_DNA"/>
</dbReference>
<accession>A0A1H0XYR9</accession>
<gene>
    <name evidence="5" type="ORF">SAMN04488565_0341</name>
</gene>
<dbReference type="Gene3D" id="1.20.120.530">
    <property type="entry name" value="GntR ligand-binding domain-like"/>
    <property type="match status" value="1"/>
</dbReference>
<keyword evidence="1" id="KW-0805">Transcription regulation</keyword>
<sequence length="241" mass="26940">MQLIPDVSHARFGGWSVKAPLPPGVRPPGVKAADYAYGYLKNLIITLELAPQTVITENEIALATGVSRTPVREAFSRLQSEQLLTLIPHRGALVPEITLRAIQEQAVTRVVLEGHGVKWVCEHRVPIAERLFHLIDEQRTILEDDPERVVDMVVTDKEFHWTLVQATGNTEFAQLYNSIHDRQVRIGIAMFQAVPSRRCSAVDQHLEIAQAIEQFDLETATSLLESHLVGSLDEVSGIFRN</sequence>
<dbReference type="Gene3D" id="1.10.10.10">
    <property type="entry name" value="Winged helix-like DNA-binding domain superfamily/Winged helix DNA-binding domain"/>
    <property type="match status" value="1"/>
</dbReference>
<dbReference type="Proteomes" id="UP000182690">
    <property type="component" value="Unassembled WGS sequence"/>
</dbReference>
<name>A0A1H0XYR9_9MICO</name>
<dbReference type="SMART" id="SM00895">
    <property type="entry name" value="FCD"/>
    <property type="match status" value="1"/>
</dbReference>
<evidence type="ECO:0000313" key="6">
    <source>
        <dbReference type="Proteomes" id="UP000182690"/>
    </source>
</evidence>
<evidence type="ECO:0000259" key="4">
    <source>
        <dbReference type="PROSITE" id="PS50949"/>
    </source>
</evidence>
<dbReference type="GO" id="GO:0003700">
    <property type="term" value="F:DNA-binding transcription factor activity"/>
    <property type="evidence" value="ECO:0007669"/>
    <property type="project" value="InterPro"/>
</dbReference>
<dbReference type="InterPro" id="IPR000524">
    <property type="entry name" value="Tscrpt_reg_HTH_GntR"/>
</dbReference>
<evidence type="ECO:0000256" key="1">
    <source>
        <dbReference type="ARBA" id="ARBA00023015"/>
    </source>
</evidence>
<keyword evidence="2 5" id="KW-0238">DNA-binding</keyword>
<dbReference type="InterPro" id="IPR011711">
    <property type="entry name" value="GntR_C"/>
</dbReference>
<organism evidence="5 6">
    <name type="scientific">Leucobacter chromiiresistens</name>
    <dbReference type="NCBI Taxonomy" id="1079994"/>
    <lineage>
        <taxon>Bacteria</taxon>
        <taxon>Bacillati</taxon>
        <taxon>Actinomycetota</taxon>
        <taxon>Actinomycetes</taxon>
        <taxon>Micrococcales</taxon>
        <taxon>Microbacteriaceae</taxon>
        <taxon>Leucobacter</taxon>
    </lineage>
</organism>